<organism evidence="3 4">
    <name type="scientific">Apiosordaria backusii</name>
    <dbReference type="NCBI Taxonomy" id="314023"/>
    <lineage>
        <taxon>Eukaryota</taxon>
        <taxon>Fungi</taxon>
        <taxon>Dikarya</taxon>
        <taxon>Ascomycota</taxon>
        <taxon>Pezizomycotina</taxon>
        <taxon>Sordariomycetes</taxon>
        <taxon>Sordariomycetidae</taxon>
        <taxon>Sordariales</taxon>
        <taxon>Lasiosphaeriaceae</taxon>
        <taxon>Apiosordaria</taxon>
    </lineage>
</organism>
<reference evidence="3" key="1">
    <citation type="submission" date="2023-06" db="EMBL/GenBank/DDBJ databases">
        <title>Genome-scale phylogeny and comparative genomics of the fungal order Sordariales.</title>
        <authorList>
            <consortium name="Lawrence Berkeley National Laboratory"/>
            <person name="Hensen N."/>
            <person name="Bonometti L."/>
            <person name="Westerberg I."/>
            <person name="Brannstrom I.O."/>
            <person name="Guillou S."/>
            <person name="Cros-Aarteil S."/>
            <person name="Calhoun S."/>
            <person name="Haridas S."/>
            <person name="Kuo A."/>
            <person name="Mondo S."/>
            <person name="Pangilinan J."/>
            <person name="Riley R."/>
            <person name="Labutti K."/>
            <person name="Andreopoulos B."/>
            <person name="Lipzen A."/>
            <person name="Chen C."/>
            <person name="Yanf M."/>
            <person name="Daum C."/>
            <person name="Ng V."/>
            <person name="Clum A."/>
            <person name="Steindorff A."/>
            <person name="Ohm R."/>
            <person name="Martin F."/>
            <person name="Silar P."/>
            <person name="Natvig D."/>
            <person name="Lalanne C."/>
            <person name="Gautier V."/>
            <person name="Ament-Velasquez S.L."/>
            <person name="Kruys A."/>
            <person name="Hutchinson M.I."/>
            <person name="Powell A.J."/>
            <person name="Barry K."/>
            <person name="Miller A.N."/>
            <person name="Grigoriev I.V."/>
            <person name="Debuchy R."/>
            <person name="Gladieux P."/>
            <person name="Thoren M.H."/>
            <person name="Johannesson H."/>
        </authorList>
    </citation>
    <scope>NUCLEOTIDE SEQUENCE</scope>
    <source>
        <strain evidence="3">CBS 540.89</strain>
    </source>
</reference>
<comment type="caution">
    <text evidence="3">The sequence shown here is derived from an EMBL/GenBank/DDBJ whole genome shotgun (WGS) entry which is preliminary data.</text>
</comment>
<gene>
    <name evidence="3" type="ORF">B0T21DRAFT_353775</name>
</gene>
<dbReference type="Gene3D" id="1.10.287.1490">
    <property type="match status" value="1"/>
</dbReference>
<proteinExistence type="predicted"/>
<keyword evidence="1" id="KW-0175">Coiled coil</keyword>
<evidence type="ECO:0000313" key="4">
    <source>
        <dbReference type="Proteomes" id="UP001172159"/>
    </source>
</evidence>
<feature type="region of interest" description="Disordered" evidence="2">
    <location>
        <begin position="1"/>
        <end position="71"/>
    </location>
</feature>
<feature type="compositionally biased region" description="Basic and acidic residues" evidence="2">
    <location>
        <begin position="21"/>
        <end position="47"/>
    </location>
</feature>
<evidence type="ECO:0000313" key="3">
    <source>
        <dbReference type="EMBL" id="KAK0701394.1"/>
    </source>
</evidence>
<sequence length="189" mass="21934">MGSFGKHMQSVRSQLRLTRGKTGDDDSKHSQEGNEENPKIQLEKSDDSGSDAAQEPEDDDHPETLTVPKSEMDKLAGDYITLREQHNELQENYKALEARHNTEWNKYNTMAARYSREAVELNRLRNQMSTLRIQNDELEEKYEKMEERVHVLQVRAAVLQAEIDKSRCPVGVDFEEFLQRGRERLEGVE</sequence>
<feature type="coiled-coil region" evidence="1">
    <location>
        <begin position="72"/>
        <end position="162"/>
    </location>
</feature>
<evidence type="ECO:0000256" key="2">
    <source>
        <dbReference type="SAM" id="MobiDB-lite"/>
    </source>
</evidence>
<dbReference type="Proteomes" id="UP001172159">
    <property type="component" value="Unassembled WGS sequence"/>
</dbReference>
<dbReference type="EMBL" id="JAUKTV010000029">
    <property type="protein sequence ID" value="KAK0701394.1"/>
    <property type="molecule type" value="Genomic_DNA"/>
</dbReference>
<protein>
    <submittedName>
        <fullName evidence="3">Uncharacterized protein</fullName>
    </submittedName>
</protein>
<dbReference type="AlphaFoldDB" id="A0AA39ZPX2"/>
<accession>A0AA39ZPX2</accession>
<name>A0AA39ZPX2_9PEZI</name>
<evidence type="ECO:0000256" key="1">
    <source>
        <dbReference type="SAM" id="Coils"/>
    </source>
</evidence>
<keyword evidence="4" id="KW-1185">Reference proteome</keyword>